<dbReference type="GO" id="GO:0051484">
    <property type="term" value="P:isopentenyl diphosphate biosynthetic process, methylerythritol 4-phosphate pathway involved in terpenoid biosynthetic process"/>
    <property type="evidence" value="ECO:0007669"/>
    <property type="project" value="TreeGrafter"/>
</dbReference>
<dbReference type="GO" id="GO:0030604">
    <property type="term" value="F:1-deoxy-D-xylulose-5-phosphate reductoisomerase activity"/>
    <property type="evidence" value="ECO:0007669"/>
    <property type="project" value="InterPro"/>
</dbReference>
<evidence type="ECO:0000259" key="2">
    <source>
        <dbReference type="Pfam" id="PF13288"/>
    </source>
</evidence>
<feature type="domain" description="DXP reductoisomerase C-terminal" evidence="2">
    <location>
        <begin position="20"/>
        <end position="103"/>
    </location>
</feature>
<dbReference type="PANTHER" id="PTHR30525:SF0">
    <property type="entry name" value="1-DEOXY-D-XYLULOSE 5-PHOSPHATE REDUCTOISOMERASE, CHLOROPLASTIC"/>
    <property type="match status" value="1"/>
</dbReference>
<feature type="region of interest" description="Disordered" evidence="1">
    <location>
        <begin position="470"/>
        <end position="490"/>
    </location>
</feature>
<organism evidence="3 4">
    <name type="scientific">Kingdonia uniflora</name>
    <dbReference type="NCBI Taxonomy" id="39325"/>
    <lineage>
        <taxon>Eukaryota</taxon>
        <taxon>Viridiplantae</taxon>
        <taxon>Streptophyta</taxon>
        <taxon>Embryophyta</taxon>
        <taxon>Tracheophyta</taxon>
        <taxon>Spermatophyta</taxon>
        <taxon>Magnoliopsida</taxon>
        <taxon>Ranunculales</taxon>
        <taxon>Circaeasteraceae</taxon>
        <taxon>Kingdonia</taxon>
    </lineage>
</organism>
<evidence type="ECO:0000256" key="1">
    <source>
        <dbReference type="SAM" id="MobiDB-lite"/>
    </source>
</evidence>
<dbReference type="GO" id="GO:0070402">
    <property type="term" value="F:NADPH binding"/>
    <property type="evidence" value="ECO:0007669"/>
    <property type="project" value="TreeGrafter"/>
</dbReference>
<protein>
    <recommendedName>
        <fullName evidence="2">DXP reductoisomerase C-terminal domain-containing protein</fullName>
    </recommendedName>
</protein>
<accession>A0A7J7NZE0</accession>
<dbReference type="AlphaFoldDB" id="A0A7J7NZE0"/>
<keyword evidence="4" id="KW-1185">Reference proteome</keyword>
<sequence length="510" mass="58082">MRKTLNFDYVFLDSSVLSQLGWPDMRLPILYTLSWPDRVYCSEITWPRLDLCKQGLLTFKVPNNVKYSSMKLAYAAGRARDTMTGVFSTVKEKAMEMFIGEKTQARESRIWRKMEELRIRYFGYQPLPTPIPVSPTFYRMPYEEVMEADGDYYQIVHFHYLVTSEAKSRNGLRLLVEEAITTEVDVAGIRPREPYRYLANEPLLDSSDLELTVLLLTCDKIIEEDVKAVNGELILCGQPNHQGCFRCNWGARGCEIWFSMRSKPSIPASRLVVSSDSEETSSSRRGNECSVMEETANSVGATIEVVGPNRSEGAKGKEDKREKEGVLVIYPEGVDVGKEYLRYRMKYLRVWGRYGEDQVPKPLTTPNKTSLFDCIAYDQDELTTLARVKELKGEFQLERERRAVDAPVTVEKFSELSKHDKFMSDAVVATLVEKDDFINSYYCFGLSVDDVALARNGRYVEIEFPSEEEEVAGDAASASEKASDLPPADPLLECSETVRLLEKMLKSYSK</sequence>
<feature type="region of interest" description="Disordered" evidence="1">
    <location>
        <begin position="270"/>
        <end position="291"/>
    </location>
</feature>
<gene>
    <name evidence="3" type="ORF">GIB67_024920</name>
</gene>
<proteinExistence type="predicted"/>
<dbReference type="SUPFAM" id="SSF69055">
    <property type="entry name" value="1-deoxy-D-xylulose-5-phosphate reductoisomerase, C-terminal domain"/>
    <property type="match status" value="1"/>
</dbReference>
<evidence type="ECO:0000313" key="3">
    <source>
        <dbReference type="EMBL" id="KAF6172298.1"/>
    </source>
</evidence>
<dbReference type="Pfam" id="PF13288">
    <property type="entry name" value="DXPR_C"/>
    <property type="match status" value="1"/>
</dbReference>
<dbReference type="PANTHER" id="PTHR30525">
    <property type="entry name" value="1-DEOXY-D-XYLULOSE 5-PHOSPHATE REDUCTOISOMERASE"/>
    <property type="match status" value="1"/>
</dbReference>
<dbReference type="GO" id="GO:0030145">
    <property type="term" value="F:manganese ion binding"/>
    <property type="evidence" value="ECO:0007669"/>
    <property type="project" value="TreeGrafter"/>
</dbReference>
<name>A0A7J7NZE0_9MAGN</name>
<dbReference type="InterPro" id="IPR036169">
    <property type="entry name" value="DXPR_C_sf"/>
</dbReference>
<dbReference type="EMBL" id="JACGCM010000440">
    <property type="protein sequence ID" value="KAF6172298.1"/>
    <property type="molecule type" value="Genomic_DNA"/>
</dbReference>
<evidence type="ECO:0000313" key="4">
    <source>
        <dbReference type="Proteomes" id="UP000541444"/>
    </source>
</evidence>
<dbReference type="Proteomes" id="UP000541444">
    <property type="component" value="Unassembled WGS sequence"/>
</dbReference>
<comment type="caution">
    <text evidence="3">The sequence shown here is derived from an EMBL/GenBank/DDBJ whole genome shotgun (WGS) entry which is preliminary data.</text>
</comment>
<dbReference type="InterPro" id="IPR003821">
    <property type="entry name" value="DXP_reductoisomerase"/>
</dbReference>
<reference evidence="3 4" key="1">
    <citation type="journal article" date="2020" name="IScience">
        <title>Genome Sequencing of the Endangered Kingdonia uniflora (Circaeasteraceae, Ranunculales) Reveals Potential Mechanisms of Evolutionary Specialization.</title>
        <authorList>
            <person name="Sun Y."/>
            <person name="Deng T."/>
            <person name="Zhang A."/>
            <person name="Moore M.J."/>
            <person name="Landis J.B."/>
            <person name="Lin N."/>
            <person name="Zhang H."/>
            <person name="Zhang X."/>
            <person name="Huang J."/>
            <person name="Zhang X."/>
            <person name="Sun H."/>
            <person name="Wang H."/>
        </authorList>
    </citation>
    <scope>NUCLEOTIDE SEQUENCE [LARGE SCALE GENOMIC DNA]</scope>
    <source>
        <strain evidence="3">TB1705</strain>
        <tissue evidence="3">Leaf</tissue>
    </source>
</reference>
<dbReference type="InterPro" id="IPR026877">
    <property type="entry name" value="DXPR_C"/>
</dbReference>